<dbReference type="AlphaFoldDB" id="A0A9W7BY27"/>
<dbReference type="PROSITE" id="PS00211">
    <property type="entry name" value="ABC_TRANSPORTER_1"/>
    <property type="match status" value="1"/>
</dbReference>
<dbReference type="PANTHER" id="PTHR43394:SF19">
    <property type="entry name" value="ABC TRANSPORTER B FAMILY"/>
    <property type="match status" value="1"/>
</dbReference>
<evidence type="ECO:0000256" key="5">
    <source>
        <dbReference type="ARBA" id="ARBA00022840"/>
    </source>
</evidence>
<evidence type="ECO:0000256" key="6">
    <source>
        <dbReference type="ARBA" id="ARBA00022989"/>
    </source>
</evidence>
<dbReference type="GO" id="GO:0016887">
    <property type="term" value="F:ATP hydrolysis activity"/>
    <property type="evidence" value="ECO:0007669"/>
    <property type="project" value="InterPro"/>
</dbReference>
<evidence type="ECO:0000256" key="2">
    <source>
        <dbReference type="ARBA" id="ARBA00022448"/>
    </source>
</evidence>
<keyword evidence="7 8" id="KW-0472">Membrane</keyword>
<evidence type="ECO:0000313" key="12">
    <source>
        <dbReference type="Proteomes" id="UP001165085"/>
    </source>
</evidence>
<evidence type="ECO:0000259" key="10">
    <source>
        <dbReference type="PROSITE" id="PS50929"/>
    </source>
</evidence>
<evidence type="ECO:0000256" key="4">
    <source>
        <dbReference type="ARBA" id="ARBA00022741"/>
    </source>
</evidence>
<keyword evidence="12" id="KW-1185">Reference proteome</keyword>
<dbReference type="SUPFAM" id="SSF90123">
    <property type="entry name" value="ABC transporter transmembrane region"/>
    <property type="match status" value="1"/>
</dbReference>
<dbReference type="SUPFAM" id="SSF52540">
    <property type="entry name" value="P-loop containing nucleoside triphosphate hydrolases"/>
    <property type="match status" value="1"/>
</dbReference>
<comment type="caution">
    <text evidence="11">The sequence shown here is derived from an EMBL/GenBank/DDBJ whole genome shotgun (WGS) entry which is preliminary data.</text>
</comment>
<dbReference type="Pfam" id="PF00005">
    <property type="entry name" value="ABC_tran"/>
    <property type="match status" value="1"/>
</dbReference>
<dbReference type="Gene3D" id="3.40.50.300">
    <property type="entry name" value="P-loop containing nucleotide triphosphate hydrolases"/>
    <property type="match status" value="1"/>
</dbReference>
<keyword evidence="5" id="KW-0067">ATP-binding</keyword>
<dbReference type="InterPro" id="IPR003593">
    <property type="entry name" value="AAA+_ATPase"/>
</dbReference>
<dbReference type="SMART" id="SM00382">
    <property type="entry name" value="AAA"/>
    <property type="match status" value="1"/>
</dbReference>
<keyword evidence="4" id="KW-0547">Nucleotide-binding</keyword>
<feature type="transmembrane region" description="Helical" evidence="8">
    <location>
        <begin position="383"/>
        <end position="406"/>
    </location>
</feature>
<dbReference type="PROSITE" id="PS50893">
    <property type="entry name" value="ABC_TRANSPORTER_2"/>
    <property type="match status" value="1"/>
</dbReference>
<gene>
    <name evidence="11" type="ORF">TrST_g10797</name>
</gene>
<feature type="transmembrane region" description="Helical" evidence="8">
    <location>
        <begin position="151"/>
        <end position="171"/>
    </location>
</feature>
<keyword evidence="3 8" id="KW-0812">Transmembrane</keyword>
<dbReference type="Gene3D" id="1.20.1560.10">
    <property type="entry name" value="ABC transporter type 1, transmembrane domain"/>
    <property type="match status" value="1"/>
</dbReference>
<dbReference type="GO" id="GO:0005524">
    <property type="term" value="F:ATP binding"/>
    <property type="evidence" value="ECO:0007669"/>
    <property type="project" value="UniProtKB-KW"/>
</dbReference>
<dbReference type="CDD" id="cd18572">
    <property type="entry name" value="ABC_6TM_TAP"/>
    <property type="match status" value="1"/>
</dbReference>
<evidence type="ECO:0008006" key="13">
    <source>
        <dbReference type="Google" id="ProtNLM"/>
    </source>
</evidence>
<dbReference type="InterPro" id="IPR036640">
    <property type="entry name" value="ABC1_TM_sf"/>
</dbReference>
<dbReference type="InterPro" id="IPR011527">
    <property type="entry name" value="ABC1_TM_dom"/>
</dbReference>
<dbReference type="InterPro" id="IPR039421">
    <property type="entry name" value="Type_1_exporter"/>
</dbReference>
<dbReference type="Proteomes" id="UP001165085">
    <property type="component" value="Unassembled WGS sequence"/>
</dbReference>
<name>A0A9W7BY27_9STRA</name>
<dbReference type="InterPro" id="IPR017871">
    <property type="entry name" value="ABC_transporter-like_CS"/>
</dbReference>
<accession>A0A9W7BY27</accession>
<comment type="subcellular location">
    <subcellularLocation>
        <location evidence="1">Membrane</location>
        <topology evidence="1">Multi-pass membrane protein</topology>
    </subcellularLocation>
</comment>
<dbReference type="InterPro" id="IPR027417">
    <property type="entry name" value="P-loop_NTPase"/>
</dbReference>
<keyword evidence="2" id="KW-0813">Transport</keyword>
<feature type="transmembrane region" description="Helical" evidence="8">
    <location>
        <begin position="306"/>
        <end position="326"/>
    </location>
</feature>
<evidence type="ECO:0000256" key="1">
    <source>
        <dbReference type="ARBA" id="ARBA00004141"/>
    </source>
</evidence>
<evidence type="ECO:0000256" key="3">
    <source>
        <dbReference type="ARBA" id="ARBA00022692"/>
    </source>
</evidence>
<proteinExistence type="predicted"/>
<dbReference type="GO" id="GO:0005737">
    <property type="term" value="C:cytoplasm"/>
    <property type="evidence" value="ECO:0007669"/>
    <property type="project" value="UniProtKB-ARBA"/>
</dbReference>
<evidence type="ECO:0000256" key="7">
    <source>
        <dbReference type="ARBA" id="ARBA00023136"/>
    </source>
</evidence>
<dbReference type="FunFam" id="3.40.50.300:FF:000836">
    <property type="entry name" value="ABC transporter B family member 25"/>
    <property type="match status" value="1"/>
</dbReference>
<feature type="domain" description="ABC transporter" evidence="9">
    <location>
        <begin position="498"/>
        <end position="756"/>
    </location>
</feature>
<feature type="transmembrane region" description="Helical" evidence="8">
    <location>
        <begin position="282"/>
        <end position="300"/>
    </location>
</feature>
<evidence type="ECO:0000313" key="11">
    <source>
        <dbReference type="EMBL" id="GMH99626.1"/>
    </source>
</evidence>
<dbReference type="Pfam" id="PF00664">
    <property type="entry name" value="ABC_membrane"/>
    <property type="match status" value="1"/>
</dbReference>
<dbReference type="InterPro" id="IPR003439">
    <property type="entry name" value="ABC_transporter-like_ATP-bd"/>
</dbReference>
<dbReference type="EMBL" id="BRXY01000552">
    <property type="protein sequence ID" value="GMH99626.1"/>
    <property type="molecule type" value="Genomic_DNA"/>
</dbReference>
<keyword evidence="6 8" id="KW-1133">Transmembrane helix</keyword>
<dbReference type="OrthoDB" id="6500128at2759"/>
<feature type="transmembrane region" description="Helical" evidence="8">
    <location>
        <begin position="117"/>
        <end position="139"/>
    </location>
</feature>
<evidence type="ECO:0000256" key="8">
    <source>
        <dbReference type="SAM" id="Phobius"/>
    </source>
</evidence>
<feature type="domain" description="ABC transmembrane type-1" evidence="10">
    <location>
        <begin position="155"/>
        <end position="447"/>
    </location>
</feature>
<reference evidence="12" key="1">
    <citation type="journal article" date="2023" name="Commun. Biol.">
        <title>Genome analysis of Parmales, the sister group of diatoms, reveals the evolutionary specialization of diatoms from phago-mixotrophs to photoautotrophs.</title>
        <authorList>
            <person name="Ban H."/>
            <person name="Sato S."/>
            <person name="Yoshikawa S."/>
            <person name="Yamada K."/>
            <person name="Nakamura Y."/>
            <person name="Ichinomiya M."/>
            <person name="Sato N."/>
            <person name="Blanc-Mathieu R."/>
            <person name="Endo H."/>
            <person name="Kuwata A."/>
            <person name="Ogata H."/>
        </authorList>
    </citation>
    <scope>NUCLEOTIDE SEQUENCE [LARGE SCALE GENOMIC DNA]</scope>
    <source>
        <strain evidence="12">NIES 3701</strain>
    </source>
</reference>
<evidence type="ECO:0000259" key="9">
    <source>
        <dbReference type="PROSITE" id="PS50893"/>
    </source>
</evidence>
<dbReference type="GO" id="GO:0016020">
    <property type="term" value="C:membrane"/>
    <property type="evidence" value="ECO:0007669"/>
    <property type="project" value="UniProtKB-SubCell"/>
</dbReference>
<dbReference type="PROSITE" id="PS50929">
    <property type="entry name" value="ABC_TM1F"/>
    <property type="match status" value="1"/>
</dbReference>
<sequence length="770" mass="84007">MKVFIIAAALDVIGTVLLSCDIIPSVSTSISSSSHLPSPSPFNLSTSLFELTLLSFLRFIVSSLTLLNVAYKYTKESYDDKTNMKFKNGLTKLEKDEIILEEPWKPFLLRTLTSPTFPLKTISTLSIFLVFTKAFLRLLNGVNDEICLPDLHLIIFAFIMLTLAAVAQVYIPRFTGNILDALGAEGGGDTFDGSVWEVEGFKENVRNLAIAAVACGFFSGARGSTFTVVGGRVNARLRRQLMNSLMAQDVGFFDVTKTGDITSRLCSDTTLVGDQVTLNVNVFLRSFVQAIGVLIFMFLISWELSLLAFVSVPAITIMSKWYGAYIRRLTKLTQKKLADANGIGEAAIGSMPTVKGFGAEKAELSEYDVFMDRYLQLNNKSAFAYLWYAAAITSLPQLVTALVLLYGGMLMQSGQITGGQLVSFLLYLSSLSDAFNMMGSIFSSLTMAVGAADKVFELMHRKPRVKPWKENANPDEVKVTTLRDRKDGIYPTECRGEVTLSKVEMYYPARPNRKVLDGMDFVAPPGAVVALVGPSGGGKSSVISLIQHLYEATNGTIKIDGSEVHMLAPDYLSKNVTVVSQEPTLYARSVARNIMFGLEGEDDEPTLEDIKNAARLANAHDFISNLPEGYDTEVGERGVQLSGGQKQRIAIARALVRNPKVLLLDEATSALDAESEALVQDAIDRMLGRGGEEVGNPNMGRSGEGTGMTVVVVAHRLSTVRNADKICVVKNGVIVESGRHEELIKKEGGEYKNLVARQMSANDKLEGKNK</sequence>
<dbReference type="FunFam" id="1.20.1560.10:FF:000215">
    <property type="entry name" value="ABC transporter B family member 4"/>
    <property type="match status" value="1"/>
</dbReference>
<protein>
    <recommendedName>
        <fullName evidence="13">ABC transporter</fullName>
    </recommendedName>
</protein>
<organism evidence="11 12">
    <name type="scientific">Triparma strigata</name>
    <dbReference type="NCBI Taxonomy" id="1606541"/>
    <lineage>
        <taxon>Eukaryota</taxon>
        <taxon>Sar</taxon>
        <taxon>Stramenopiles</taxon>
        <taxon>Ochrophyta</taxon>
        <taxon>Bolidophyceae</taxon>
        <taxon>Parmales</taxon>
        <taxon>Triparmaceae</taxon>
        <taxon>Triparma</taxon>
    </lineage>
</organism>
<dbReference type="GO" id="GO:0015421">
    <property type="term" value="F:ABC-type oligopeptide transporter activity"/>
    <property type="evidence" value="ECO:0007669"/>
    <property type="project" value="TreeGrafter"/>
</dbReference>
<dbReference type="PANTHER" id="PTHR43394">
    <property type="entry name" value="ATP-DEPENDENT PERMEASE MDL1, MITOCHONDRIAL"/>
    <property type="match status" value="1"/>
</dbReference>